<dbReference type="AlphaFoldDB" id="A0A6A8LUC9"/>
<proteinExistence type="predicted"/>
<feature type="transmembrane region" description="Helical" evidence="1">
    <location>
        <begin position="12"/>
        <end position="29"/>
    </location>
</feature>
<feature type="non-terminal residue" evidence="2">
    <location>
        <position position="68"/>
    </location>
</feature>
<evidence type="ECO:0000313" key="2">
    <source>
        <dbReference type="EMBL" id="MSE06217.1"/>
    </source>
</evidence>
<evidence type="ECO:0000256" key="1">
    <source>
        <dbReference type="SAM" id="Phobius"/>
    </source>
</evidence>
<keyword evidence="1" id="KW-0812">Transmembrane</keyword>
<name>A0A6A8LUC9_9LACO</name>
<dbReference type="EMBL" id="WKKZ01000703">
    <property type="protein sequence ID" value="MSE06217.1"/>
    <property type="molecule type" value="Genomic_DNA"/>
</dbReference>
<feature type="transmembrane region" description="Helical" evidence="1">
    <location>
        <begin position="35"/>
        <end position="54"/>
    </location>
</feature>
<accession>A0A6A8LUC9</accession>
<reference evidence="2 3" key="1">
    <citation type="submission" date="2019-11" db="EMBL/GenBank/DDBJ databases">
        <title>Draft Genome Sequence of Plant Growth-Promoting Rhizosphere-Associated Bacteria.</title>
        <authorList>
            <person name="Vasilyev I.Y."/>
            <person name="Radchenko V."/>
            <person name="Ilnitskaya E.V."/>
        </authorList>
    </citation>
    <scope>NUCLEOTIDE SEQUENCE [LARGE SCALE GENOMIC DNA]</scope>
    <source>
        <strain evidence="2 3">VRA_1sq_f</strain>
    </source>
</reference>
<protein>
    <submittedName>
        <fullName evidence="2">Uncharacterized protein</fullName>
    </submittedName>
</protein>
<keyword evidence="1" id="KW-0472">Membrane</keyword>
<keyword evidence="1" id="KW-1133">Transmembrane helix</keyword>
<gene>
    <name evidence="2" type="ORF">GKC34_10635</name>
</gene>
<dbReference type="Proteomes" id="UP000437575">
    <property type="component" value="Unassembled WGS sequence"/>
</dbReference>
<organism evidence="2 3">
    <name type="scientific">Ligilactobacillus salivarius</name>
    <dbReference type="NCBI Taxonomy" id="1624"/>
    <lineage>
        <taxon>Bacteria</taxon>
        <taxon>Bacillati</taxon>
        <taxon>Bacillota</taxon>
        <taxon>Bacilli</taxon>
        <taxon>Lactobacillales</taxon>
        <taxon>Lactobacillaceae</taxon>
        <taxon>Ligilactobacillus</taxon>
    </lineage>
</organism>
<evidence type="ECO:0000313" key="3">
    <source>
        <dbReference type="Proteomes" id="UP000437575"/>
    </source>
</evidence>
<comment type="caution">
    <text evidence="2">The sequence shown here is derived from an EMBL/GenBank/DDBJ whole genome shotgun (WGS) entry which is preliminary data.</text>
</comment>
<sequence>MTDKLRRIVNGICWYIIILMTVFILLSLLSLYINWSWNLALGTWFIFLIELILFRQTYRIWSWNLALG</sequence>